<evidence type="ECO:0000313" key="2">
    <source>
        <dbReference type="Proteomes" id="UP000782519"/>
    </source>
</evidence>
<dbReference type="EMBL" id="JACRJB010000049">
    <property type="protein sequence ID" value="MBI5131034.1"/>
    <property type="molecule type" value="Genomic_DNA"/>
</dbReference>
<organism evidence="1 2">
    <name type="scientific">Rhodopseudomonas palustris</name>
    <dbReference type="NCBI Taxonomy" id="1076"/>
    <lineage>
        <taxon>Bacteria</taxon>
        <taxon>Pseudomonadati</taxon>
        <taxon>Pseudomonadota</taxon>
        <taxon>Alphaproteobacteria</taxon>
        <taxon>Hyphomicrobiales</taxon>
        <taxon>Nitrobacteraceae</taxon>
        <taxon>Rhodopseudomonas</taxon>
    </lineage>
</organism>
<accession>A0A933RZG5</accession>
<protein>
    <submittedName>
        <fullName evidence="1">Uncharacterized protein</fullName>
    </submittedName>
</protein>
<dbReference type="Proteomes" id="UP000782519">
    <property type="component" value="Unassembled WGS sequence"/>
</dbReference>
<dbReference type="AlphaFoldDB" id="A0A933RZG5"/>
<name>A0A933RZG5_RHOPL</name>
<sequence length="168" mass="18124">MSSMQPIPSKSASIPLGADPAARAAQLTAANINPRTGLATDYLNHFNEAVMLLEMIPDMPECSEDFLGWQPLSYAEHFRASNFKGRDLAIEAYETADPGIRSDFDDIVTNMTRILTAVGDAMRGAQQDATRARLAEEAVGWIKPLIGRAGGVINGQGSEADVDYIMAH</sequence>
<gene>
    <name evidence="1" type="ORF">HZA66_16460</name>
</gene>
<comment type="caution">
    <text evidence="1">The sequence shown here is derived from an EMBL/GenBank/DDBJ whole genome shotgun (WGS) entry which is preliminary data.</text>
</comment>
<reference evidence="1" key="1">
    <citation type="submission" date="2020-07" db="EMBL/GenBank/DDBJ databases">
        <title>Huge and variable diversity of episymbiotic CPR bacteria and DPANN archaea in groundwater ecosystems.</title>
        <authorList>
            <person name="He C.Y."/>
            <person name="Keren R."/>
            <person name="Whittaker M."/>
            <person name="Farag I.F."/>
            <person name="Doudna J."/>
            <person name="Cate J.H.D."/>
            <person name="Banfield J.F."/>
        </authorList>
    </citation>
    <scope>NUCLEOTIDE SEQUENCE</scope>
    <source>
        <strain evidence="1">NC_groundwater_1818_Pr3_B-0.1um_66_35</strain>
    </source>
</reference>
<proteinExistence type="predicted"/>
<evidence type="ECO:0000313" key="1">
    <source>
        <dbReference type="EMBL" id="MBI5131034.1"/>
    </source>
</evidence>